<evidence type="ECO:0000313" key="17">
    <source>
        <dbReference type="Proteomes" id="UP000300237"/>
    </source>
</evidence>
<evidence type="ECO:0000313" key="4">
    <source>
        <dbReference type="EMBL" id="CKR66089.1"/>
    </source>
</evidence>
<evidence type="ECO:0000313" key="14">
    <source>
        <dbReference type="Proteomes" id="UP000050139"/>
    </source>
</evidence>
<name>A0A066RY74_MYCTX</name>
<dbReference type="NCBIfam" id="NF008528">
    <property type="entry name" value="PRK11463.1-2"/>
    <property type="match status" value="1"/>
</dbReference>
<dbReference type="Proteomes" id="UP000045842">
    <property type="component" value="Unassembled WGS sequence"/>
</dbReference>
<dbReference type="PANTHER" id="PTHR35335:SF1">
    <property type="entry name" value="UPF0716 PROTEIN FXSA"/>
    <property type="match status" value="1"/>
</dbReference>
<dbReference type="EMBL" id="CSAD01000141">
    <property type="protein sequence ID" value="COV22297.1"/>
    <property type="molecule type" value="Genomic_DNA"/>
</dbReference>
<dbReference type="Pfam" id="PF04186">
    <property type="entry name" value="FxsA"/>
    <property type="match status" value="1"/>
</dbReference>
<keyword evidence="1" id="KW-0812">Transmembrane</keyword>
<feature type="transmembrane region" description="Helical" evidence="1">
    <location>
        <begin position="31"/>
        <end position="53"/>
    </location>
</feature>
<dbReference type="Proteomes" id="UP000050164">
    <property type="component" value="Unassembled WGS sequence"/>
</dbReference>
<keyword evidence="1" id="KW-1133">Transmembrane helix</keyword>
<dbReference type="EMBL" id="CHKL01000524">
    <property type="protein sequence ID" value="COW93293.1"/>
    <property type="molecule type" value="Genomic_DNA"/>
</dbReference>
<evidence type="ECO:0000313" key="15">
    <source>
        <dbReference type="Proteomes" id="UP000050164"/>
    </source>
</evidence>
<dbReference type="EMBL" id="CFOH01000164">
    <property type="protein sequence ID" value="CFE49063.1"/>
    <property type="molecule type" value="Genomic_DNA"/>
</dbReference>
<reference evidence="8 16" key="4">
    <citation type="submission" date="2017-02" db="EMBL/GenBank/DDBJ databases">
        <title>Protein polymorphisms may explain contrasting epidemiological fitness of two variants of a multidrug-resistant Mycobacterium tuberculosis strain.</title>
        <authorList>
            <person name="Bigi M.M."/>
            <person name="Lopez B."/>
            <person name="Blanco F.C."/>
            <person name="Sasiain M.C."/>
            <person name="De La Barrera S."/>
            <person name="Ritacco V."/>
            <person name="Bigi F."/>
            <person name="Soria M.A."/>
        </authorList>
    </citation>
    <scope>NUCLEOTIDE SEQUENCE [LARGE SCALE GENOMIC DNA]</scope>
    <source>
        <strain evidence="8 16">6548</strain>
    </source>
</reference>
<dbReference type="Proteomes" id="UP000300237">
    <property type="component" value="Chromosome"/>
</dbReference>
<dbReference type="EMBL" id="CFOE01000157">
    <property type="protein sequence ID" value="CFE39157.1"/>
    <property type="molecule type" value="Genomic_DNA"/>
</dbReference>
<evidence type="ECO:0000313" key="9">
    <source>
        <dbReference type="EMBL" id="VCU50335.1"/>
    </source>
</evidence>
<organism evidence="8 16">
    <name type="scientific">Mycobacterium tuberculosis</name>
    <dbReference type="NCBI Taxonomy" id="1773"/>
    <lineage>
        <taxon>Bacteria</taxon>
        <taxon>Bacillati</taxon>
        <taxon>Actinomycetota</taxon>
        <taxon>Actinomycetes</taxon>
        <taxon>Mycobacteriales</taxon>
        <taxon>Mycobacteriaceae</taxon>
        <taxon>Mycobacterium</taxon>
        <taxon>Mycobacterium tuberculosis complex</taxon>
    </lineage>
</organism>
<evidence type="ECO:0000313" key="11">
    <source>
        <dbReference type="Proteomes" id="UP000046947"/>
    </source>
</evidence>
<evidence type="ECO:0000256" key="1">
    <source>
        <dbReference type="SAM" id="Phobius"/>
    </source>
</evidence>
<feature type="transmembrane region" description="Helical" evidence="1">
    <location>
        <begin position="6"/>
        <end position="24"/>
    </location>
</feature>
<reference evidence="8 16" key="3">
    <citation type="submission" date="2016-04" db="EMBL/GenBank/DDBJ databases">
        <authorList>
            <person name="Bigi M."/>
            <person name="Bigi F."/>
            <person name="Soria M.A."/>
        </authorList>
    </citation>
    <scope>NUCLEOTIDE SEQUENCE [LARGE SCALE GENOMIC DNA]</scope>
    <source>
        <strain evidence="8 16">6548</strain>
    </source>
</reference>
<evidence type="ECO:0000313" key="10">
    <source>
        <dbReference type="Proteomes" id="UP000045842"/>
    </source>
</evidence>
<dbReference type="Proteomes" id="UP000048600">
    <property type="component" value="Unassembled WGS sequence"/>
</dbReference>
<dbReference type="EMBL" id="LWDQ01000001">
    <property type="protein sequence ID" value="OMH59995.1"/>
    <property type="molecule type" value="Genomic_DNA"/>
</dbReference>
<dbReference type="InterPro" id="IPR007313">
    <property type="entry name" value="FxsA"/>
</dbReference>
<dbReference type="Proteomes" id="UP000046947">
    <property type="component" value="Unassembled WGS sequence"/>
</dbReference>
<evidence type="ECO:0000313" key="2">
    <source>
        <dbReference type="EMBL" id="CFE39157.1"/>
    </source>
</evidence>
<evidence type="ECO:0000313" key="13">
    <source>
        <dbReference type="Proteomes" id="UP000048600"/>
    </source>
</evidence>
<evidence type="ECO:0000313" key="6">
    <source>
        <dbReference type="EMBL" id="COV22297.1"/>
    </source>
</evidence>
<proteinExistence type="predicted"/>
<evidence type="ECO:0000313" key="3">
    <source>
        <dbReference type="EMBL" id="CFE49063.1"/>
    </source>
</evidence>
<keyword evidence="1" id="KW-0472">Membrane</keyword>
<dbReference type="OMA" id="WAPMGGW"/>
<dbReference type="Proteomes" id="UP000048289">
    <property type="component" value="Unassembled WGS sequence"/>
</dbReference>
<gene>
    <name evidence="8" type="ORF">A4S10_02166</name>
    <name evidence="9" type="ORF">DKC2_2176</name>
    <name evidence="6" type="ORF">ERS007679_01354</name>
    <name evidence="2" type="ORF">ERS007681_01529</name>
    <name evidence="3" type="ORF">ERS007688_01333</name>
    <name evidence="7" type="ORF">ERS007741_03454</name>
    <name evidence="4" type="ORF">ERS027659_01949</name>
    <name evidence="5" type="ORF">ERS094118_03361</name>
</gene>
<evidence type="ECO:0000313" key="8">
    <source>
        <dbReference type="EMBL" id="OMH59995.1"/>
    </source>
</evidence>
<dbReference type="EMBL" id="LR027516">
    <property type="protein sequence ID" value="VCU50335.1"/>
    <property type="molecule type" value="Genomic_DNA"/>
</dbReference>
<accession>A0A066RY74</accession>
<dbReference type="GO" id="GO:0016020">
    <property type="term" value="C:membrane"/>
    <property type="evidence" value="ECO:0007669"/>
    <property type="project" value="InterPro"/>
</dbReference>
<protein>
    <submittedName>
        <fullName evidence="8 9">Exclusion suppressor FxsA</fullName>
    </submittedName>
    <submittedName>
        <fullName evidence="2">FxsA protein</fullName>
    </submittedName>
</protein>
<reference evidence="5 14" key="2">
    <citation type="submission" date="2015-03" db="EMBL/GenBank/DDBJ databases">
        <authorList>
            <consortium name="Pathogen Informatics"/>
            <person name="Murphy D."/>
        </authorList>
    </citation>
    <scope>NUCLEOTIDE SEQUENCE [LARGE SCALE GENOMIC DNA]</scope>
    <source>
        <strain evidence="5 14">0268S</strain>
    </source>
</reference>
<reference evidence="10 11" key="1">
    <citation type="submission" date="2015-03" db="EMBL/GenBank/DDBJ databases">
        <authorList>
            <consortium name="Pathogen Informatics"/>
        </authorList>
    </citation>
    <scope>NUCLEOTIDE SEQUENCE [LARGE SCALE GENOMIC DNA]</scope>
    <source>
        <strain evidence="4 15">Bir 185</strain>
        <strain evidence="6 10">G09801536</strain>
        <strain evidence="2 12">G09901357</strain>
        <strain evidence="3 11">H09601792</strain>
        <strain evidence="7 13">P00601463</strain>
    </source>
</reference>
<dbReference type="PANTHER" id="PTHR35335">
    <property type="entry name" value="UPF0716 PROTEIN FXSA"/>
    <property type="match status" value="1"/>
</dbReference>
<evidence type="ECO:0000313" key="5">
    <source>
        <dbReference type="EMBL" id="CLW81154.1"/>
    </source>
</evidence>
<reference evidence="9 17" key="5">
    <citation type="submission" date="2018-08" db="EMBL/GenBank/DDBJ databases">
        <authorList>
            <person name="Fokvardsen B D."/>
            <person name="Norman A."/>
        </authorList>
    </citation>
    <scope>NUCLEOTIDE SEQUENCE [LARGE SCALE GENOMIC DNA]</scope>
    <source>
        <strain evidence="9 17">DKC2</strain>
    </source>
</reference>
<dbReference type="Proteomes" id="UP000189452">
    <property type="component" value="Chromosome"/>
</dbReference>
<dbReference type="EMBL" id="COPH01000030">
    <property type="protein sequence ID" value="CLW81154.1"/>
    <property type="molecule type" value="Genomic_DNA"/>
</dbReference>
<dbReference type="Proteomes" id="UP000050139">
    <property type="component" value="Unassembled WGS sequence"/>
</dbReference>
<sequence>MVSRLLLSYAVVELAVVFALAATIGFGWTLLVLLATFVLGFGLLAPLGGWQLGRRLLWLRSGLAEPRSALSDGALVTVASVLVLVPGLVTTTMGLLLLVPPIRALARPGLTAIAVRGFLRNVPLTADAAANMAGAFGESGTDPDFIDGEVIDVIDVEPLTLQPPRVAAEPPSPGSN</sequence>
<dbReference type="AlphaFoldDB" id="A0A066RY74"/>
<evidence type="ECO:0000313" key="7">
    <source>
        <dbReference type="EMBL" id="COW93293.1"/>
    </source>
</evidence>
<evidence type="ECO:0000313" key="12">
    <source>
        <dbReference type="Proteomes" id="UP000048289"/>
    </source>
</evidence>
<dbReference type="EMBL" id="CNFT01000410">
    <property type="protein sequence ID" value="CKR66089.1"/>
    <property type="molecule type" value="Genomic_DNA"/>
</dbReference>
<feature type="transmembrane region" description="Helical" evidence="1">
    <location>
        <begin position="73"/>
        <end position="99"/>
    </location>
</feature>
<evidence type="ECO:0000313" key="16">
    <source>
        <dbReference type="Proteomes" id="UP000189452"/>
    </source>
</evidence>